<keyword evidence="3" id="KW-1003">Cell membrane</keyword>
<evidence type="ECO:0000256" key="5">
    <source>
        <dbReference type="ARBA" id="ARBA00022692"/>
    </source>
</evidence>
<evidence type="ECO:0008006" key="16">
    <source>
        <dbReference type="Google" id="ProtNLM"/>
    </source>
</evidence>
<keyword evidence="6" id="KW-0732">Signal</keyword>
<reference evidence="14 15" key="1">
    <citation type="submission" date="2022-03" db="EMBL/GenBank/DDBJ databases">
        <authorList>
            <person name="Nunn A."/>
            <person name="Chopra R."/>
            <person name="Nunn A."/>
            <person name="Contreras Garrido A."/>
        </authorList>
    </citation>
    <scope>NUCLEOTIDE SEQUENCE [LARGE SCALE GENOMIC DNA]</scope>
</reference>
<dbReference type="InterPro" id="IPR001245">
    <property type="entry name" value="Ser-Thr/Tyr_kinase_cat_dom"/>
</dbReference>
<comment type="subcellular location">
    <subcellularLocation>
        <location evidence="1">Cell membrane</location>
        <topology evidence="1">Single-pass type I membrane protein</topology>
    </subcellularLocation>
</comment>
<keyword evidence="7" id="KW-0677">Repeat</keyword>
<name>A0AAU9RMP7_THLAR</name>
<keyword evidence="9" id="KW-0472">Membrane</keyword>
<dbReference type="Proteomes" id="UP000836841">
    <property type="component" value="Chromosome 2"/>
</dbReference>
<keyword evidence="5" id="KW-0812">Transmembrane</keyword>
<evidence type="ECO:0000313" key="14">
    <source>
        <dbReference type="EMBL" id="CAH2046431.1"/>
    </source>
</evidence>
<evidence type="ECO:0000259" key="13">
    <source>
        <dbReference type="Pfam" id="PF08263"/>
    </source>
</evidence>
<sequence length="660" mass="73826">MDKKVVLSSWNNLVPLCNWTGVTCGCKHKRVTKLGSLFRPQHLFKSFNFLKEGIPASLFNCSRLVRRNLHSNYLGQGVPSELGSLTKLVSLDLGRNNLKGKLPVSLGNLTFLKELSFVANNLEGKIPNEIARLTKIVDLEFAANGFFGDFPLAIYNLSSLELLKIIDSGFSGSLRPNFGNLLPNLQGLFIVINSFTVRDLKFLALHTNSLGGHSFRDLKFFGALTNCTKLNALLVAYNRLGSDSPTSISNLSMNIQILELQSNFISRSIPGDIGNLIGLQILLLGNNLLKGPLPTSLGKLLGLIQYSATSLGYKVSMYPTIALKELFLLLLDNKLRGTIPREIMQILPLVLLNMSNNYLSGSLPEYVGRLEKLGTFSLAYNKLSGKQPHTLGKCLSLVQRFLQGNSFDGTIPDISGLMGVKRVDFSNNKLSGSILGYLANLNLLEYLNLSVNNFEGNEPTEGNSWKQKPMWRRLGIETRAMLFESTRKGDKAFLTFRESCDLISLCWFRNRKKNKINEATFSTLGASHERISYGDLRNATDSFSTTLVPCLKHYFQQRTVVAVKVLNLQISGAMKSFMAQCESLKDSHIRHRNLVKLLTTCSSIDFEGNEFTALIFEFMPNRTLDMWLHPEEIEEIHRPSRALTLLERLNIAIDVAYIYM</sequence>
<keyword evidence="11" id="KW-0325">Glycoprotein</keyword>
<accession>A0AAU9RMP7</accession>
<dbReference type="Pfam" id="PF08263">
    <property type="entry name" value="LRRNT_2"/>
    <property type="match status" value="1"/>
</dbReference>
<dbReference type="PANTHER" id="PTHR48052:SF66">
    <property type="entry name" value="OS02G0610000 PROTEIN"/>
    <property type="match status" value="1"/>
</dbReference>
<keyword evidence="10" id="KW-0675">Receptor</keyword>
<evidence type="ECO:0000256" key="11">
    <source>
        <dbReference type="ARBA" id="ARBA00023180"/>
    </source>
</evidence>
<dbReference type="GO" id="GO:0005886">
    <property type="term" value="C:plasma membrane"/>
    <property type="evidence" value="ECO:0007669"/>
    <property type="project" value="UniProtKB-SubCell"/>
</dbReference>
<protein>
    <recommendedName>
        <fullName evidence="16">Protein kinase domain-containing protein</fullName>
    </recommendedName>
</protein>
<evidence type="ECO:0000313" key="15">
    <source>
        <dbReference type="Proteomes" id="UP000836841"/>
    </source>
</evidence>
<evidence type="ECO:0000256" key="6">
    <source>
        <dbReference type="ARBA" id="ARBA00022729"/>
    </source>
</evidence>
<gene>
    <name evidence="14" type="ORF">TAV2_LOCUS8103</name>
</gene>
<dbReference type="Gene3D" id="1.10.510.10">
    <property type="entry name" value="Transferase(Phosphotransferase) domain 1"/>
    <property type="match status" value="1"/>
</dbReference>
<evidence type="ECO:0000256" key="3">
    <source>
        <dbReference type="ARBA" id="ARBA00022475"/>
    </source>
</evidence>
<dbReference type="EMBL" id="OU466858">
    <property type="protein sequence ID" value="CAH2046431.1"/>
    <property type="molecule type" value="Genomic_DNA"/>
</dbReference>
<organism evidence="14 15">
    <name type="scientific">Thlaspi arvense</name>
    <name type="common">Field penny-cress</name>
    <dbReference type="NCBI Taxonomy" id="13288"/>
    <lineage>
        <taxon>Eukaryota</taxon>
        <taxon>Viridiplantae</taxon>
        <taxon>Streptophyta</taxon>
        <taxon>Embryophyta</taxon>
        <taxon>Tracheophyta</taxon>
        <taxon>Spermatophyta</taxon>
        <taxon>Magnoliopsida</taxon>
        <taxon>eudicotyledons</taxon>
        <taxon>Gunneridae</taxon>
        <taxon>Pentapetalae</taxon>
        <taxon>rosids</taxon>
        <taxon>malvids</taxon>
        <taxon>Brassicales</taxon>
        <taxon>Brassicaceae</taxon>
        <taxon>Thlaspideae</taxon>
        <taxon>Thlaspi</taxon>
    </lineage>
</organism>
<evidence type="ECO:0000256" key="1">
    <source>
        <dbReference type="ARBA" id="ARBA00004251"/>
    </source>
</evidence>
<dbReference type="FunFam" id="3.80.10.10:FF:000041">
    <property type="entry name" value="LRR receptor-like serine/threonine-protein kinase ERECTA"/>
    <property type="match status" value="1"/>
</dbReference>
<dbReference type="AlphaFoldDB" id="A0AAU9RMP7"/>
<keyword evidence="8" id="KW-1133">Transmembrane helix</keyword>
<dbReference type="InterPro" id="IPR032675">
    <property type="entry name" value="LRR_dom_sf"/>
</dbReference>
<evidence type="ECO:0000256" key="7">
    <source>
        <dbReference type="ARBA" id="ARBA00022737"/>
    </source>
</evidence>
<dbReference type="PROSITE" id="PS51257">
    <property type="entry name" value="PROKAR_LIPOPROTEIN"/>
    <property type="match status" value="1"/>
</dbReference>
<evidence type="ECO:0000256" key="2">
    <source>
        <dbReference type="ARBA" id="ARBA00009592"/>
    </source>
</evidence>
<dbReference type="InterPro" id="IPR001611">
    <property type="entry name" value="Leu-rich_rpt"/>
</dbReference>
<dbReference type="GO" id="GO:0004672">
    <property type="term" value="F:protein kinase activity"/>
    <property type="evidence" value="ECO:0007669"/>
    <property type="project" value="InterPro"/>
</dbReference>
<evidence type="ECO:0000256" key="4">
    <source>
        <dbReference type="ARBA" id="ARBA00022614"/>
    </source>
</evidence>
<evidence type="ECO:0000256" key="8">
    <source>
        <dbReference type="ARBA" id="ARBA00022989"/>
    </source>
</evidence>
<dbReference type="PANTHER" id="PTHR48052">
    <property type="entry name" value="UNNAMED PRODUCT"/>
    <property type="match status" value="1"/>
</dbReference>
<dbReference type="Pfam" id="PF00560">
    <property type="entry name" value="LRR_1"/>
    <property type="match status" value="2"/>
</dbReference>
<feature type="domain" description="Serine-threonine/tyrosine-protein kinase catalytic" evidence="12">
    <location>
        <begin position="556"/>
        <end position="656"/>
    </location>
</feature>
<feature type="domain" description="Leucine-rich repeat-containing N-terminal plant-type" evidence="13">
    <location>
        <begin position="5"/>
        <end position="24"/>
    </location>
</feature>
<comment type="similarity">
    <text evidence="2">Belongs to the RLP family.</text>
</comment>
<evidence type="ECO:0000256" key="10">
    <source>
        <dbReference type="ARBA" id="ARBA00023170"/>
    </source>
</evidence>
<dbReference type="InterPro" id="IPR011009">
    <property type="entry name" value="Kinase-like_dom_sf"/>
</dbReference>
<evidence type="ECO:0000259" key="12">
    <source>
        <dbReference type="Pfam" id="PF07714"/>
    </source>
</evidence>
<dbReference type="Pfam" id="PF07714">
    <property type="entry name" value="PK_Tyr_Ser-Thr"/>
    <property type="match status" value="1"/>
</dbReference>
<keyword evidence="4" id="KW-0433">Leucine-rich repeat</keyword>
<dbReference type="FunFam" id="3.80.10.10:FF:000383">
    <property type="entry name" value="Leucine-rich repeat receptor protein kinase EMS1"/>
    <property type="match status" value="1"/>
</dbReference>
<dbReference type="Gene3D" id="3.80.10.10">
    <property type="entry name" value="Ribonuclease Inhibitor"/>
    <property type="match status" value="4"/>
</dbReference>
<evidence type="ECO:0000256" key="9">
    <source>
        <dbReference type="ARBA" id="ARBA00023136"/>
    </source>
</evidence>
<keyword evidence="15" id="KW-1185">Reference proteome</keyword>
<dbReference type="InterPro" id="IPR013210">
    <property type="entry name" value="LRR_N_plant-typ"/>
</dbReference>
<dbReference type="SUPFAM" id="SSF56112">
    <property type="entry name" value="Protein kinase-like (PK-like)"/>
    <property type="match status" value="1"/>
</dbReference>
<dbReference type="SUPFAM" id="SSF52058">
    <property type="entry name" value="L domain-like"/>
    <property type="match status" value="2"/>
</dbReference>
<proteinExistence type="inferred from homology"/>